<dbReference type="Pfam" id="PF00023">
    <property type="entry name" value="Ank"/>
    <property type="match status" value="1"/>
</dbReference>
<dbReference type="Gene3D" id="1.25.40.20">
    <property type="entry name" value="Ankyrin repeat-containing domain"/>
    <property type="match status" value="1"/>
</dbReference>
<evidence type="ECO:0000259" key="18">
    <source>
        <dbReference type="Pfam" id="PF00520"/>
    </source>
</evidence>
<evidence type="ECO:0000256" key="2">
    <source>
        <dbReference type="ARBA" id="ARBA00022448"/>
    </source>
</evidence>
<dbReference type="AlphaFoldDB" id="A0A8C5SSZ0"/>
<dbReference type="Gene3D" id="1.10.287.70">
    <property type="match status" value="1"/>
</dbReference>
<evidence type="ECO:0000256" key="9">
    <source>
        <dbReference type="ARBA" id="ARBA00022989"/>
    </source>
</evidence>
<comment type="subcellular location">
    <subcellularLocation>
        <location evidence="1">Cell membrane</location>
        <topology evidence="1">Multi-pass membrane protein</topology>
    </subcellularLocation>
</comment>
<evidence type="ECO:0000256" key="6">
    <source>
        <dbReference type="ARBA" id="ARBA00022692"/>
    </source>
</evidence>
<evidence type="ECO:0000256" key="15">
    <source>
        <dbReference type="PROSITE-ProRule" id="PRU00023"/>
    </source>
</evidence>
<dbReference type="GeneTree" id="ENSGT00940000158512"/>
<dbReference type="GO" id="GO:0005262">
    <property type="term" value="F:calcium channel activity"/>
    <property type="evidence" value="ECO:0007669"/>
    <property type="project" value="UniProtKB-KW"/>
</dbReference>
<protein>
    <recommendedName>
        <fullName evidence="18">Ion transport domain-containing protein</fullName>
    </recommendedName>
</protein>
<keyword evidence="4" id="KW-0109">Calcium transport</keyword>
<dbReference type="PANTHER" id="PTHR10582:SF5">
    <property type="entry name" value="TRANSIENT RECEPTOR POTENTIAL CATION CHANNEL SUBFAMILY V MEMBER 2"/>
    <property type="match status" value="1"/>
</dbReference>
<evidence type="ECO:0000313" key="19">
    <source>
        <dbReference type="Ensembl" id="ENSLLTP00000022127.1"/>
    </source>
</evidence>
<dbReference type="InterPro" id="IPR024862">
    <property type="entry name" value="TRPV"/>
</dbReference>
<keyword evidence="9 17" id="KW-1133">Transmembrane helix</keyword>
<dbReference type="PROSITE" id="PS50297">
    <property type="entry name" value="ANK_REP_REGION"/>
    <property type="match status" value="1"/>
</dbReference>
<dbReference type="Pfam" id="PF00520">
    <property type="entry name" value="Ion_trans"/>
    <property type="match status" value="1"/>
</dbReference>
<dbReference type="Ensembl" id="ENSLLTT00000022951.1">
    <property type="protein sequence ID" value="ENSLLTP00000022127.1"/>
    <property type="gene ID" value="ENSLLTG00000016463.1"/>
</dbReference>
<feature type="transmembrane region" description="Helical" evidence="17">
    <location>
        <begin position="468"/>
        <end position="486"/>
    </location>
</feature>
<keyword evidence="11" id="KW-0406">Ion transport</keyword>
<evidence type="ECO:0000313" key="20">
    <source>
        <dbReference type="Proteomes" id="UP000694406"/>
    </source>
</evidence>
<dbReference type="PROSITE" id="PS50088">
    <property type="entry name" value="ANK_REPEAT"/>
    <property type="match status" value="1"/>
</dbReference>
<dbReference type="SMART" id="SM00248">
    <property type="entry name" value="ANK"/>
    <property type="match status" value="4"/>
</dbReference>
<feature type="region of interest" description="Disordered" evidence="16">
    <location>
        <begin position="1"/>
        <end position="48"/>
    </location>
</feature>
<dbReference type="InterPro" id="IPR036770">
    <property type="entry name" value="Ankyrin_rpt-contain_sf"/>
</dbReference>
<dbReference type="PANTHER" id="PTHR10582">
    <property type="entry name" value="TRANSIENT RECEPTOR POTENTIAL ION CHANNEL PROTEIN"/>
    <property type="match status" value="1"/>
</dbReference>
<dbReference type="GO" id="GO:0005886">
    <property type="term" value="C:plasma membrane"/>
    <property type="evidence" value="ECO:0007669"/>
    <property type="project" value="UniProtKB-SubCell"/>
</dbReference>
<evidence type="ECO:0000256" key="14">
    <source>
        <dbReference type="ARBA" id="ARBA00036634"/>
    </source>
</evidence>
<feature type="transmembrane region" description="Helical" evidence="17">
    <location>
        <begin position="507"/>
        <end position="531"/>
    </location>
</feature>
<keyword evidence="8" id="KW-0106">Calcium</keyword>
<accession>A0A8C5SSZ0</accession>
<keyword evidence="2" id="KW-0813">Transport</keyword>
<dbReference type="GO" id="GO:0098703">
    <property type="term" value="P:calcium ion import across plasma membrane"/>
    <property type="evidence" value="ECO:0007669"/>
    <property type="project" value="TreeGrafter"/>
</dbReference>
<evidence type="ECO:0000256" key="4">
    <source>
        <dbReference type="ARBA" id="ARBA00022568"/>
    </source>
</evidence>
<evidence type="ECO:0000256" key="8">
    <source>
        <dbReference type="ARBA" id="ARBA00022837"/>
    </source>
</evidence>
<feature type="domain" description="Ion transport" evidence="18">
    <location>
        <begin position="433"/>
        <end position="615"/>
    </location>
</feature>
<keyword evidence="3" id="KW-1003">Cell membrane</keyword>
<evidence type="ECO:0000256" key="7">
    <source>
        <dbReference type="ARBA" id="ARBA00022737"/>
    </source>
</evidence>
<evidence type="ECO:0000256" key="12">
    <source>
        <dbReference type="ARBA" id="ARBA00023136"/>
    </source>
</evidence>
<dbReference type="Proteomes" id="UP000694406">
    <property type="component" value="Unplaced"/>
</dbReference>
<evidence type="ECO:0000256" key="10">
    <source>
        <dbReference type="ARBA" id="ARBA00023043"/>
    </source>
</evidence>
<evidence type="ECO:0000256" key="17">
    <source>
        <dbReference type="SAM" id="Phobius"/>
    </source>
</evidence>
<keyword evidence="10 15" id="KW-0040">ANK repeat</keyword>
<reference evidence="19" key="2">
    <citation type="submission" date="2025-09" db="UniProtKB">
        <authorList>
            <consortium name="Ensembl"/>
        </authorList>
    </citation>
    <scope>IDENTIFICATION</scope>
</reference>
<keyword evidence="13" id="KW-0407">Ion channel</keyword>
<evidence type="ECO:0000256" key="11">
    <source>
        <dbReference type="ARBA" id="ARBA00023065"/>
    </source>
</evidence>
<dbReference type="InterPro" id="IPR005821">
    <property type="entry name" value="Ion_trans_dom"/>
</dbReference>
<keyword evidence="7" id="KW-0677">Repeat</keyword>
<comment type="catalytic activity">
    <reaction evidence="14">
        <text>Ca(2+)(in) = Ca(2+)(out)</text>
        <dbReference type="Rhea" id="RHEA:29671"/>
        <dbReference type="ChEBI" id="CHEBI:29108"/>
    </reaction>
</comment>
<keyword evidence="20" id="KW-1185">Reference proteome</keyword>
<name>A0A8C5SSZ0_LATLA</name>
<dbReference type="FunFam" id="1.25.40.20:FF:000018">
    <property type="entry name" value="Transient receptor potential cation channel subfamily V member 1"/>
    <property type="match status" value="1"/>
</dbReference>
<dbReference type="PRINTS" id="PR01768">
    <property type="entry name" value="TRPVRECEPTOR"/>
</dbReference>
<dbReference type="NCBIfam" id="TIGR00870">
    <property type="entry name" value="trp"/>
    <property type="match status" value="1"/>
</dbReference>
<dbReference type="InterPro" id="IPR008347">
    <property type="entry name" value="TrpV1-4"/>
</dbReference>
<feature type="transmembrane region" description="Helical" evidence="17">
    <location>
        <begin position="420"/>
        <end position="438"/>
    </location>
</feature>
<proteinExistence type="predicted"/>
<organism evidence="19 20">
    <name type="scientific">Laticauda laticaudata</name>
    <name type="common">Blue-ringed sea krait</name>
    <name type="synonym">Blue-lipped sea krait</name>
    <dbReference type="NCBI Taxonomy" id="8630"/>
    <lineage>
        <taxon>Eukaryota</taxon>
        <taxon>Metazoa</taxon>
        <taxon>Chordata</taxon>
        <taxon>Craniata</taxon>
        <taxon>Vertebrata</taxon>
        <taxon>Euteleostomi</taxon>
        <taxon>Lepidosauria</taxon>
        <taxon>Squamata</taxon>
        <taxon>Bifurcata</taxon>
        <taxon>Unidentata</taxon>
        <taxon>Episquamata</taxon>
        <taxon>Toxicofera</taxon>
        <taxon>Serpentes</taxon>
        <taxon>Colubroidea</taxon>
        <taxon>Elapidae</taxon>
        <taxon>Laticaudinae</taxon>
        <taxon>Laticauda</taxon>
    </lineage>
</organism>
<evidence type="ECO:0000256" key="5">
    <source>
        <dbReference type="ARBA" id="ARBA00022673"/>
    </source>
</evidence>
<keyword evidence="5" id="KW-0107">Calcium channel</keyword>
<evidence type="ECO:0000256" key="13">
    <source>
        <dbReference type="ARBA" id="ARBA00023303"/>
    </source>
</evidence>
<feature type="transmembrane region" description="Helical" evidence="17">
    <location>
        <begin position="384"/>
        <end position="404"/>
    </location>
</feature>
<evidence type="ECO:0000256" key="3">
    <source>
        <dbReference type="ARBA" id="ARBA00022475"/>
    </source>
</evidence>
<evidence type="ECO:0000256" key="16">
    <source>
        <dbReference type="SAM" id="MobiDB-lite"/>
    </source>
</evidence>
<dbReference type="SUPFAM" id="SSF48403">
    <property type="entry name" value="Ankyrin repeat"/>
    <property type="match status" value="2"/>
</dbReference>
<dbReference type="InterPro" id="IPR002110">
    <property type="entry name" value="Ankyrin_rpt"/>
</dbReference>
<sequence length="713" mass="80834">MKKSPCVLETDDGLGEDANSAPKGPAGEKHGQPPLETPFQKEAPPSPRIRVNLNYRPGLVTPDDPNRFDRDRIFEAVVAGDPEQLNGLSDYLQRTSSFLTDTKYRDGKTGKTCLMKALLNLKDGQNPTIPVLLRIDEETRTQPLCVDESFSSHTALHTAIEKRNLDLVKILVENKADVHVKASGHFFQPHCKGAYFYFGELPLSLAACTNQPEMVMYLLNNPHNKAKLTEQDSMGNTVLHALVMVANDTEKNTELVVNMYDMILMKGAEMDPAFKLEEIVNRKQLTPLKLAAKTGKVEILKHILHREMKDPKFQHLSRKFTEWTYGPIHISLYDLTSIDSCEENSVLEILAYSSNTPNRYKMVALEPLNKLLQHKWESFIKKRFFFSLFLHLIFMFIYTGTAYYRPLKGEVTIFKQIDDLLRLFGAVVILIGGIYLFIAQVGCSFLFVQALAILASSVMFFANTEKYVLPMVFALLLGWVNMLYYTRGLQETGIYIVMIQKAILRDLLHFLMVYVIFLFGFATALIILTGGAPHSTHNMSVLLSDDSKEQAVYSGLFQTALLLFRFTIGMGDLEYNENVKYSDLAMLLVLLFVILTYILLLNMLIALMSETVTNVSGYSQSVWQLQRAIAILEIEKNWIWCWKKTQRAGCYLPISSEDKKDQRWFFRVEEVNWEDWNEKLDALREDPVGSNLLEDSSSGKTGAMAGVGAHASL</sequence>
<keyword evidence="12 17" id="KW-0472">Membrane</keyword>
<feature type="transmembrane region" description="Helical" evidence="17">
    <location>
        <begin position="585"/>
        <end position="608"/>
    </location>
</feature>
<reference evidence="19" key="1">
    <citation type="submission" date="2025-08" db="UniProtKB">
        <authorList>
            <consortium name="Ensembl"/>
        </authorList>
    </citation>
    <scope>IDENTIFICATION</scope>
</reference>
<feature type="repeat" description="ANK" evidence="15">
    <location>
        <begin position="151"/>
        <end position="183"/>
    </location>
</feature>
<keyword evidence="6 17" id="KW-0812">Transmembrane</keyword>
<evidence type="ECO:0000256" key="1">
    <source>
        <dbReference type="ARBA" id="ARBA00004651"/>
    </source>
</evidence>